<evidence type="ECO:0000256" key="7">
    <source>
        <dbReference type="ARBA" id="ARBA00030776"/>
    </source>
</evidence>
<evidence type="ECO:0000256" key="3">
    <source>
        <dbReference type="ARBA" id="ARBA00023015"/>
    </source>
</evidence>
<evidence type="ECO:0000259" key="10">
    <source>
        <dbReference type="Pfam" id="PF01272"/>
    </source>
</evidence>
<comment type="function">
    <text evidence="6 8 9">Necessary for efficient RNA polymerase transcription elongation past template-encoded arresting sites. The arresting sites in DNA have the property of trapping a certain fraction of elongating RNA polymerases that pass through, resulting in locked ternary complexes. Cleavage of the nascent transcript by cleavage factors such as GreA or GreB allows the resumption of elongation from the new 3'terminus. GreA releases sequences of 2 to 3 nucleotides.</text>
</comment>
<feature type="coiled-coil region" evidence="8">
    <location>
        <begin position="12"/>
        <end position="76"/>
    </location>
</feature>
<keyword evidence="12" id="KW-0648">Protein biosynthesis</keyword>
<keyword evidence="4 8" id="KW-0238">DNA-binding</keyword>
<dbReference type="PANTHER" id="PTHR30437:SF4">
    <property type="entry name" value="TRANSCRIPTION ELONGATION FACTOR GREA"/>
    <property type="match status" value="1"/>
</dbReference>
<keyword evidence="5 8" id="KW-0804">Transcription</keyword>
<dbReference type="PANTHER" id="PTHR30437">
    <property type="entry name" value="TRANSCRIPTION ELONGATION FACTOR GREA"/>
    <property type="match status" value="1"/>
</dbReference>
<evidence type="ECO:0000256" key="5">
    <source>
        <dbReference type="ARBA" id="ARBA00023163"/>
    </source>
</evidence>
<dbReference type="HAMAP" id="MF_00105">
    <property type="entry name" value="GreA_GreB"/>
    <property type="match status" value="1"/>
</dbReference>
<feature type="domain" description="Transcription elongation factor GreA/GreB C-terminal" evidence="10">
    <location>
        <begin position="82"/>
        <end position="157"/>
    </location>
</feature>
<keyword evidence="8" id="KW-0175">Coiled coil</keyword>
<reference evidence="12" key="1">
    <citation type="submission" date="2020-02" db="EMBL/GenBank/DDBJ databases">
        <authorList>
            <person name="Meier V. D."/>
        </authorList>
    </citation>
    <scope>NUCLEOTIDE SEQUENCE</scope>
    <source>
        <strain evidence="12">AVDCRST_MAG45</strain>
    </source>
</reference>
<comment type="similarity">
    <text evidence="1 8 9">Belongs to the GreA/GreB family.</text>
</comment>
<dbReference type="InterPro" id="IPR028624">
    <property type="entry name" value="Tscrpt_elong_fac_GreA/B"/>
</dbReference>
<dbReference type="PROSITE" id="PS00829">
    <property type="entry name" value="GREAB_1"/>
    <property type="match status" value="1"/>
</dbReference>
<dbReference type="PIRSF" id="PIRSF006092">
    <property type="entry name" value="GreA_GreB"/>
    <property type="match status" value="1"/>
</dbReference>
<dbReference type="NCBIfam" id="NF001263">
    <property type="entry name" value="PRK00226.1-4"/>
    <property type="match status" value="1"/>
</dbReference>
<evidence type="ECO:0000259" key="11">
    <source>
        <dbReference type="Pfam" id="PF03449"/>
    </source>
</evidence>
<dbReference type="EMBL" id="CADCVU010000118">
    <property type="protein sequence ID" value="CAA9502622.1"/>
    <property type="molecule type" value="Genomic_DNA"/>
</dbReference>
<sequence>MPKDLILTPHGLEELKAKIEHLSTTRRREVADRIRDAREFGDISENSEYDDAKNEQAMLERQIADLEEKVRSASVIDEEHVPTDVVAVGSSVHVKDQKTDKSQRYKIVGPPEADPTAGLLSNESPVGKALIGHRRNDVVSVPVPRGPARELKITKIEAG</sequence>
<dbReference type="FunFam" id="1.10.287.180:FF:000001">
    <property type="entry name" value="Transcription elongation factor GreA"/>
    <property type="match status" value="1"/>
</dbReference>
<dbReference type="Pfam" id="PF03449">
    <property type="entry name" value="GreA_GreB_N"/>
    <property type="match status" value="1"/>
</dbReference>
<dbReference type="InterPro" id="IPR018151">
    <property type="entry name" value="TF_GreA/GreB_CS"/>
</dbReference>
<dbReference type="InterPro" id="IPR022691">
    <property type="entry name" value="Tscrpt_elong_fac_GreA/B_N"/>
</dbReference>
<dbReference type="PROSITE" id="PS00830">
    <property type="entry name" value="GREAB_2"/>
    <property type="match status" value="1"/>
</dbReference>
<feature type="domain" description="Transcription elongation factor GreA/GreB N-terminal" evidence="11">
    <location>
        <begin position="6"/>
        <end position="75"/>
    </location>
</feature>
<evidence type="ECO:0000256" key="9">
    <source>
        <dbReference type="RuleBase" id="RU000556"/>
    </source>
</evidence>
<gene>
    <name evidence="8" type="primary">greA</name>
    <name evidence="12" type="ORF">AVDCRST_MAG45-1409</name>
</gene>
<dbReference type="InterPro" id="IPR023459">
    <property type="entry name" value="Tscrpt_elong_fac_GreA/B_fam"/>
</dbReference>
<keyword evidence="12" id="KW-0251">Elongation factor</keyword>
<dbReference type="FunFam" id="3.10.50.30:FF:000001">
    <property type="entry name" value="Transcription elongation factor GreA"/>
    <property type="match status" value="1"/>
</dbReference>
<organism evidence="12">
    <name type="scientific">uncultured Solirubrobacterales bacterium</name>
    <dbReference type="NCBI Taxonomy" id="768556"/>
    <lineage>
        <taxon>Bacteria</taxon>
        <taxon>Bacillati</taxon>
        <taxon>Actinomycetota</taxon>
        <taxon>Thermoleophilia</taxon>
        <taxon>Solirubrobacterales</taxon>
        <taxon>environmental samples</taxon>
    </lineage>
</organism>
<dbReference type="GO" id="GO:0006354">
    <property type="term" value="P:DNA-templated transcription elongation"/>
    <property type="evidence" value="ECO:0007669"/>
    <property type="project" value="TreeGrafter"/>
</dbReference>
<evidence type="ECO:0000256" key="1">
    <source>
        <dbReference type="ARBA" id="ARBA00008213"/>
    </source>
</evidence>
<evidence type="ECO:0000256" key="8">
    <source>
        <dbReference type="HAMAP-Rule" id="MF_00105"/>
    </source>
</evidence>
<dbReference type="GO" id="GO:0003677">
    <property type="term" value="F:DNA binding"/>
    <property type="evidence" value="ECO:0007669"/>
    <property type="project" value="UniProtKB-UniRule"/>
</dbReference>
<evidence type="ECO:0000256" key="6">
    <source>
        <dbReference type="ARBA" id="ARBA00024916"/>
    </source>
</evidence>
<dbReference type="GO" id="GO:0070063">
    <property type="term" value="F:RNA polymerase binding"/>
    <property type="evidence" value="ECO:0007669"/>
    <property type="project" value="InterPro"/>
</dbReference>
<dbReference type="GO" id="GO:0032784">
    <property type="term" value="P:regulation of DNA-templated transcription elongation"/>
    <property type="evidence" value="ECO:0007669"/>
    <property type="project" value="UniProtKB-UniRule"/>
</dbReference>
<dbReference type="SUPFAM" id="SSF54534">
    <property type="entry name" value="FKBP-like"/>
    <property type="match status" value="1"/>
</dbReference>
<dbReference type="InterPro" id="IPR001437">
    <property type="entry name" value="Tscrpt_elong_fac_GreA/B_C"/>
</dbReference>
<accession>A0A6J4SQL8</accession>
<proteinExistence type="inferred from homology"/>
<dbReference type="Pfam" id="PF01272">
    <property type="entry name" value="GreA_GreB"/>
    <property type="match status" value="1"/>
</dbReference>
<dbReference type="Gene3D" id="1.10.287.180">
    <property type="entry name" value="Transcription elongation factor, GreA/GreB, N-terminal domain"/>
    <property type="match status" value="1"/>
</dbReference>
<dbReference type="InterPro" id="IPR036805">
    <property type="entry name" value="Tscrpt_elong_fac_GreA/B_N_sf"/>
</dbReference>
<evidence type="ECO:0000313" key="12">
    <source>
        <dbReference type="EMBL" id="CAA9502622.1"/>
    </source>
</evidence>
<name>A0A6J4SQL8_9ACTN</name>
<dbReference type="InterPro" id="IPR036953">
    <property type="entry name" value="GreA/GreB_C_sf"/>
</dbReference>
<protein>
    <recommendedName>
        <fullName evidence="2 8">Transcription elongation factor GreA</fullName>
    </recommendedName>
    <alternativeName>
        <fullName evidence="7 8">Transcript cleavage factor GreA</fullName>
    </alternativeName>
</protein>
<evidence type="ECO:0000256" key="4">
    <source>
        <dbReference type="ARBA" id="ARBA00023125"/>
    </source>
</evidence>
<dbReference type="AlphaFoldDB" id="A0A6J4SQL8"/>
<keyword evidence="3 8" id="KW-0805">Transcription regulation</keyword>
<dbReference type="SUPFAM" id="SSF46557">
    <property type="entry name" value="GreA transcript cleavage protein, N-terminal domain"/>
    <property type="match status" value="1"/>
</dbReference>
<dbReference type="NCBIfam" id="TIGR01462">
    <property type="entry name" value="greA"/>
    <property type="match status" value="1"/>
</dbReference>
<evidence type="ECO:0000256" key="2">
    <source>
        <dbReference type="ARBA" id="ARBA00013729"/>
    </source>
</evidence>
<dbReference type="Gene3D" id="3.10.50.30">
    <property type="entry name" value="Transcription elongation factor, GreA/GreB, C-terminal domain"/>
    <property type="match status" value="1"/>
</dbReference>
<dbReference type="GO" id="GO:0003746">
    <property type="term" value="F:translation elongation factor activity"/>
    <property type="evidence" value="ECO:0007669"/>
    <property type="project" value="UniProtKB-KW"/>
</dbReference>
<dbReference type="InterPro" id="IPR006359">
    <property type="entry name" value="Tscrpt_elong_fac_GreA"/>
</dbReference>